<gene>
    <name evidence="2" type="ORF">mMyoMyo1_008601</name>
</gene>
<reference evidence="2 3" key="1">
    <citation type="journal article" date="2020" name="Nature">
        <title>Six reference-quality genomes reveal evolution of bat adaptations.</title>
        <authorList>
            <person name="Jebb D."/>
            <person name="Huang Z."/>
            <person name="Pippel M."/>
            <person name="Hughes G.M."/>
            <person name="Lavrichenko K."/>
            <person name="Devanna P."/>
            <person name="Winkler S."/>
            <person name="Jermiin L.S."/>
            <person name="Skirmuntt E.C."/>
            <person name="Katzourakis A."/>
            <person name="Burkitt-Gray L."/>
            <person name="Ray D.A."/>
            <person name="Sullivan K.A.M."/>
            <person name="Roscito J.G."/>
            <person name="Kirilenko B.M."/>
            <person name="Davalos L.M."/>
            <person name="Corthals A.P."/>
            <person name="Power M.L."/>
            <person name="Jones G."/>
            <person name="Ransome R.D."/>
            <person name="Dechmann D.K.N."/>
            <person name="Locatelli A.G."/>
            <person name="Puechmaille S.J."/>
            <person name="Fedrigo O."/>
            <person name="Jarvis E.D."/>
            <person name="Hiller M."/>
            <person name="Vernes S.C."/>
            <person name="Myers E.W."/>
            <person name="Teeling E.C."/>
        </authorList>
    </citation>
    <scope>NUCLEOTIDE SEQUENCE [LARGE SCALE GENOMIC DNA]</scope>
    <source>
        <strain evidence="2">MMyoMyo1</strain>
        <tissue evidence="2">Flight muscle</tissue>
    </source>
</reference>
<accession>A0A7J7UPG7</accession>
<proteinExistence type="predicted"/>
<organism evidence="2 3">
    <name type="scientific">Myotis myotis</name>
    <name type="common">Greater mouse-eared bat</name>
    <name type="synonym">Vespertilio myotis</name>
    <dbReference type="NCBI Taxonomy" id="51298"/>
    <lineage>
        <taxon>Eukaryota</taxon>
        <taxon>Metazoa</taxon>
        <taxon>Chordata</taxon>
        <taxon>Craniata</taxon>
        <taxon>Vertebrata</taxon>
        <taxon>Euteleostomi</taxon>
        <taxon>Mammalia</taxon>
        <taxon>Eutheria</taxon>
        <taxon>Laurasiatheria</taxon>
        <taxon>Chiroptera</taxon>
        <taxon>Yangochiroptera</taxon>
        <taxon>Vespertilionidae</taxon>
        <taxon>Myotis</taxon>
    </lineage>
</organism>
<keyword evidence="3" id="KW-1185">Reference proteome</keyword>
<name>A0A7J7UPG7_MYOMY</name>
<dbReference type="AlphaFoldDB" id="A0A7J7UPG7"/>
<dbReference type="EMBL" id="JABWUV010000012">
    <property type="protein sequence ID" value="KAF6314810.1"/>
    <property type="molecule type" value="Genomic_DNA"/>
</dbReference>
<dbReference type="Proteomes" id="UP000527355">
    <property type="component" value="Unassembled WGS sequence"/>
</dbReference>
<sequence length="155" mass="16901">MKLDARIERPNISRFMLPIRALQVHPSAPNAPPCSPFRGPRDTSPTQALCSQPLHRAHSFIHPPSNIYRVLPRVAPRPGHWGYRGAVRGPGLRAVSPPPPPPGSTGAAWPPHARAQSGRNPGALRSSFRARKVAKPDAMADIRTSCMTNDPPLLW</sequence>
<evidence type="ECO:0000313" key="2">
    <source>
        <dbReference type="EMBL" id="KAF6314810.1"/>
    </source>
</evidence>
<comment type="caution">
    <text evidence="2">The sequence shown here is derived from an EMBL/GenBank/DDBJ whole genome shotgun (WGS) entry which is preliminary data.</text>
</comment>
<feature type="region of interest" description="Disordered" evidence="1">
    <location>
        <begin position="92"/>
        <end position="137"/>
    </location>
</feature>
<evidence type="ECO:0000313" key="3">
    <source>
        <dbReference type="Proteomes" id="UP000527355"/>
    </source>
</evidence>
<protein>
    <submittedName>
        <fullName evidence="2">Uncharacterized protein</fullName>
    </submittedName>
</protein>
<evidence type="ECO:0000256" key="1">
    <source>
        <dbReference type="SAM" id="MobiDB-lite"/>
    </source>
</evidence>